<dbReference type="SUPFAM" id="SSF53335">
    <property type="entry name" value="S-adenosyl-L-methionine-dependent methyltransferases"/>
    <property type="match status" value="1"/>
</dbReference>
<name>A0A2N6LCG0_9CYAN</name>
<dbReference type="InterPro" id="IPR029063">
    <property type="entry name" value="SAM-dependent_MTases_sf"/>
</dbReference>
<dbReference type="AlphaFoldDB" id="A0A2N6LCG0"/>
<dbReference type="EMBL" id="NMQE01000500">
    <property type="protein sequence ID" value="PMB20582.1"/>
    <property type="molecule type" value="Genomic_DNA"/>
</dbReference>
<gene>
    <name evidence="1" type="ORF">CEN46_16210</name>
</gene>
<dbReference type="Pfam" id="PF13489">
    <property type="entry name" value="Methyltransf_23"/>
    <property type="match status" value="1"/>
</dbReference>
<evidence type="ECO:0000313" key="2">
    <source>
        <dbReference type="Proteomes" id="UP000235081"/>
    </source>
</evidence>
<evidence type="ECO:0008006" key="3">
    <source>
        <dbReference type="Google" id="ProtNLM"/>
    </source>
</evidence>
<dbReference type="RefSeq" id="WP_102182345.1">
    <property type="nucleotide sequence ID" value="NZ_NMQE01000500.1"/>
</dbReference>
<sequence>MTYPTELEIKMYEIYDASYQVFLENWQVNRQVALDFMQQYLKPQPPQVAVLSVGAGPGDFDVQVIRTLKQQLPKELTLRYVAVEPNHLHRQRYEQKINVPEFADVDLKLYSEKIDQFQTDKQFDIIHYTHSMYHMPGQEKWLVQQAMEMLKNNGFLIITLDTSDAVIFDTIFKYAALTGQGFTEMLQMQEMQAIVEGLGLSYTLESYPEYIDVKLCFEENSPAGKLLMDFFCQADSGQLSPEQRQEILQILASNVIEQDGRKLVPMPAATMVIPKQGTSCSVM</sequence>
<accession>A0A2N6LCG0</accession>
<reference evidence="1 2" key="1">
    <citation type="submission" date="2017-07" db="EMBL/GenBank/DDBJ databases">
        <title>Genomes of Fischerella (Mastigocladus) sp. strains.</title>
        <authorList>
            <person name="Miller S.R."/>
        </authorList>
    </citation>
    <scope>NUCLEOTIDE SEQUENCE [LARGE SCALE GENOMIC DNA]</scope>
    <source>
        <strain evidence="1 2">CCMEE 5318</strain>
    </source>
</reference>
<organism evidence="1 2">
    <name type="scientific">Fischerella thermalis CCMEE 5318</name>
    <dbReference type="NCBI Taxonomy" id="2019666"/>
    <lineage>
        <taxon>Bacteria</taxon>
        <taxon>Bacillati</taxon>
        <taxon>Cyanobacteriota</taxon>
        <taxon>Cyanophyceae</taxon>
        <taxon>Nostocales</taxon>
        <taxon>Hapalosiphonaceae</taxon>
        <taxon>Fischerella</taxon>
    </lineage>
</organism>
<comment type="caution">
    <text evidence="1">The sequence shown here is derived from an EMBL/GenBank/DDBJ whole genome shotgun (WGS) entry which is preliminary data.</text>
</comment>
<evidence type="ECO:0000313" key="1">
    <source>
        <dbReference type="EMBL" id="PMB20582.1"/>
    </source>
</evidence>
<protein>
    <recommendedName>
        <fullName evidence="3">Class I SAM-dependent methyltransferase</fullName>
    </recommendedName>
</protein>
<dbReference type="Gene3D" id="3.40.50.150">
    <property type="entry name" value="Vaccinia Virus protein VP39"/>
    <property type="match status" value="1"/>
</dbReference>
<proteinExistence type="predicted"/>
<dbReference type="Proteomes" id="UP000235081">
    <property type="component" value="Unassembled WGS sequence"/>
</dbReference>